<gene>
    <name evidence="2" type="ORF">E4T65_19125</name>
</gene>
<protein>
    <submittedName>
        <fullName evidence="2">Uncharacterized protein</fullName>
    </submittedName>
</protein>
<accession>A0A4Y9TGV0</accession>
<organism evidence="2 3">
    <name type="scientific">Pseudomonas fluorescens</name>
    <dbReference type="NCBI Taxonomy" id="294"/>
    <lineage>
        <taxon>Bacteria</taxon>
        <taxon>Pseudomonadati</taxon>
        <taxon>Pseudomonadota</taxon>
        <taxon>Gammaproteobacteria</taxon>
        <taxon>Pseudomonadales</taxon>
        <taxon>Pseudomonadaceae</taxon>
        <taxon>Pseudomonas</taxon>
    </lineage>
</organism>
<feature type="compositionally biased region" description="Basic and acidic residues" evidence="1">
    <location>
        <begin position="100"/>
        <end position="119"/>
    </location>
</feature>
<evidence type="ECO:0000313" key="2">
    <source>
        <dbReference type="EMBL" id="TFW41639.1"/>
    </source>
</evidence>
<name>A0A4Y9TGV0_PSEFL</name>
<reference evidence="2 3" key="1">
    <citation type="submission" date="2019-03" db="EMBL/GenBank/DDBJ databases">
        <title>Biocontrol and xenobiotic degradation properties of endophytic Pseudomonas fluorescens strain BRZ63.</title>
        <authorList>
            <person name="Chlebek D.A."/>
            <person name="Pinski A."/>
            <person name="Zur J.P."/>
            <person name="Michalska J."/>
            <person name="Hupert-Kocurek K.T."/>
        </authorList>
    </citation>
    <scope>NUCLEOTIDE SEQUENCE [LARGE SCALE GENOMIC DNA]</scope>
    <source>
        <strain evidence="2 3">BRZ63</strain>
    </source>
</reference>
<feature type="region of interest" description="Disordered" evidence="1">
    <location>
        <begin position="64"/>
        <end position="138"/>
    </location>
</feature>
<dbReference type="EMBL" id="SPVI01000012">
    <property type="protein sequence ID" value="TFW41639.1"/>
    <property type="molecule type" value="Genomic_DNA"/>
</dbReference>
<sequence>MIFSNSVTRRVAFSKVGDIFSGGWTRTPTPPPIKGFELTKIEVQAGPKSAGSSKHDFDQDFVDKKVSGFEGPGHVSGKRQPGDTPDADTPDSPEITQYREANRKKWQAEQDAKARDKLFDQPTPGRVDGREAEPFSQSGLEDNAEVVVKAKTAKANRALPLEARNIAKTAAITTAITAPITATATLAANVVLERLKPKINPAQTPATEQHVMESRLVDNAQRNVFLLANTLGSLRSEEGVKPSVEWLAKTNDERMDYLDEMLDYLEKEFAVEANSRGIQTQPPSIGAQEEDIKSRATGMESRMAYINGLLSAIKPKV</sequence>
<proteinExistence type="predicted"/>
<evidence type="ECO:0000256" key="1">
    <source>
        <dbReference type="SAM" id="MobiDB-lite"/>
    </source>
</evidence>
<dbReference type="Proteomes" id="UP000297322">
    <property type="component" value="Unassembled WGS sequence"/>
</dbReference>
<dbReference type="RefSeq" id="WP_065876729.1">
    <property type="nucleotide sequence ID" value="NZ_SPVI01000012.1"/>
</dbReference>
<comment type="caution">
    <text evidence="2">The sequence shown here is derived from an EMBL/GenBank/DDBJ whole genome shotgun (WGS) entry which is preliminary data.</text>
</comment>
<dbReference type="AlphaFoldDB" id="A0A4Y9TGV0"/>
<evidence type="ECO:0000313" key="3">
    <source>
        <dbReference type="Proteomes" id="UP000297322"/>
    </source>
</evidence>